<name>A0A6I0D4P9_BRUAN</name>
<evidence type="ECO:0000313" key="4">
    <source>
        <dbReference type="Proteomes" id="UP000481876"/>
    </source>
</evidence>
<dbReference type="EMBL" id="WBWX01000010">
    <property type="protein sequence ID" value="KAB2793078.1"/>
    <property type="molecule type" value="Genomic_DNA"/>
</dbReference>
<gene>
    <name evidence="1" type="ORF">F9L04_15805</name>
    <name evidence="2" type="ORF">F9L06_21530</name>
</gene>
<dbReference type="Proteomes" id="UP000441102">
    <property type="component" value="Unassembled WGS sequence"/>
</dbReference>
<evidence type="ECO:0000313" key="2">
    <source>
        <dbReference type="EMBL" id="KAB2793078.1"/>
    </source>
</evidence>
<sequence>MLHAIPLILAHRFSNKRILPGRIKVGCGKKICDSVCGGNFEYLDRMRAFRMQPRVQFIA</sequence>
<dbReference type="Proteomes" id="UP000481876">
    <property type="component" value="Unassembled WGS sequence"/>
</dbReference>
<dbReference type="EMBL" id="WBWS01000016">
    <property type="protein sequence ID" value="KAB2766740.1"/>
    <property type="molecule type" value="Genomic_DNA"/>
</dbReference>
<accession>A0A6I0D4P9</accession>
<reference evidence="3 4" key="1">
    <citation type="submission" date="2019-09" db="EMBL/GenBank/DDBJ databases">
        <title>Taxonomic organization of the family Brucellaceae based on a phylogenomic approach.</title>
        <authorList>
            <person name="Leclercq S."/>
            <person name="Cloeckaert A."/>
            <person name="Zygmunt M.S."/>
        </authorList>
    </citation>
    <scope>NUCLEOTIDE SEQUENCE [LARGE SCALE GENOMIC DNA]</scope>
    <source>
        <strain evidence="2 3">CCUG 34461</strain>
        <strain evidence="1 4">LMG 3313</strain>
    </source>
</reference>
<comment type="caution">
    <text evidence="2">The sequence shown here is derived from an EMBL/GenBank/DDBJ whole genome shotgun (WGS) entry which is preliminary data.</text>
</comment>
<proteinExistence type="predicted"/>
<evidence type="ECO:0000313" key="3">
    <source>
        <dbReference type="Proteomes" id="UP000441102"/>
    </source>
</evidence>
<protein>
    <submittedName>
        <fullName evidence="2">Uncharacterized protein</fullName>
    </submittedName>
</protein>
<dbReference type="AlphaFoldDB" id="A0A6I0D4P9"/>
<organism evidence="2 3">
    <name type="scientific">Brucella anthropi</name>
    <name type="common">Ochrobactrum anthropi</name>
    <dbReference type="NCBI Taxonomy" id="529"/>
    <lineage>
        <taxon>Bacteria</taxon>
        <taxon>Pseudomonadati</taxon>
        <taxon>Pseudomonadota</taxon>
        <taxon>Alphaproteobacteria</taxon>
        <taxon>Hyphomicrobiales</taxon>
        <taxon>Brucellaceae</taxon>
        <taxon>Brucella/Ochrobactrum group</taxon>
        <taxon>Brucella</taxon>
    </lineage>
</organism>
<evidence type="ECO:0000313" key="1">
    <source>
        <dbReference type="EMBL" id="KAB2766740.1"/>
    </source>
</evidence>